<evidence type="ECO:0000259" key="3">
    <source>
        <dbReference type="PROSITE" id="PS50011"/>
    </source>
</evidence>
<feature type="domain" description="Protein kinase" evidence="3">
    <location>
        <begin position="127"/>
        <end position="487"/>
    </location>
</feature>
<keyword evidence="2" id="KW-0812">Transmembrane</keyword>
<evidence type="ECO:0000256" key="2">
    <source>
        <dbReference type="SAM" id="Phobius"/>
    </source>
</evidence>
<feature type="transmembrane region" description="Helical" evidence="2">
    <location>
        <begin position="521"/>
        <end position="540"/>
    </location>
</feature>
<comment type="caution">
    <text evidence="4">The sequence shown here is derived from an EMBL/GenBank/DDBJ whole genome shotgun (WGS) entry which is preliminary data.</text>
</comment>
<dbReference type="PANTHER" id="PTHR10566">
    <property type="entry name" value="CHAPERONE-ACTIVITY OF BC1 COMPLEX CABC1 -RELATED"/>
    <property type="match status" value="1"/>
</dbReference>
<evidence type="ECO:0000313" key="4">
    <source>
        <dbReference type="EMBL" id="NNM71481.1"/>
    </source>
</evidence>
<dbReference type="Pfam" id="PF03109">
    <property type="entry name" value="ABC1"/>
    <property type="match status" value="1"/>
</dbReference>
<dbReference type="EMBL" id="JABEPP010000001">
    <property type="protein sequence ID" value="NNM71481.1"/>
    <property type="molecule type" value="Genomic_DNA"/>
</dbReference>
<comment type="similarity">
    <text evidence="1">Belongs to the protein kinase superfamily. ADCK protein kinase family.</text>
</comment>
<dbReference type="PANTHER" id="PTHR10566:SF113">
    <property type="entry name" value="PROTEIN ACTIVITY OF BC1 COMPLEX KINASE 7, CHLOROPLASTIC"/>
    <property type="match status" value="1"/>
</dbReference>
<dbReference type="InterPro" id="IPR004147">
    <property type="entry name" value="ABC1_dom"/>
</dbReference>
<accession>A0A849I293</accession>
<dbReference type="SUPFAM" id="SSF56112">
    <property type="entry name" value="Protein kinase-like (PK-like)"/>
    <property type="match status" value="1"/>
</dbReference>
<keyword evidence="2" id="KW-0472">Membrane</keyword>
<protein>
    <submittedName>
        <fullName evidence="4">ABC transporter</fullName>
    </submittedName>
</protein>
<dbReference type="InterPro" id="IPR050154">
    <property type="entry name" value="UbiB_kinase"/>
</dbReference>
<dbReference type="CDD" id="cd05121">
    <property type="entry name" value="ABC1_ADCK3-like"/>
    <property type="match status" value="1"/>
</dbReference>
<dbReference type="InterPro" id="IPR011009">
    <property type="entry name" value="Kinase-like_dom_sf"/>
</dbReference>
<organism evidence="4 5">
    <name type="scientific">Enterovirga aerilata</name>
    <dbReference type="NCBI Taxonomy" id="2730920"/>
    <lineage>
        <taxon>Bacteria</taxon>
        <taxon>Pseudomonadati</taxon>
        <taxon>Pseudomonadota</taxon>
        <taxon>Alphaproteobacteria</taxon>
        <taxon>Hyphomicrobiales</taxon>
        <taxon>Methylobacteriaceae</taxon>
        <taxon>Enterovirga</taxon>
    </lineage>
</organism>
<dbReference type="GO" id="GO:0005524">
    <property type="term" value="F:ATP binding"/>
    <property type="evidence" value="ECO:0007669"/>
    <property type="project" value="InterPro"/>
</dbReference>
<keyword evidence="2" id="KW-1133">Transmembrane helix</keyword>
<dbReference type="RefSeq" id="WP_171216937.1">
    <property type="nucleotide sequence ID" value="NZ_JABEPP010000001.1"/>
</dbReference>
<proteinExistence type="inferred from homology"/>
<keyword evidence="5" id="KW-1185">Reference proteome</keyword>
<reference evidence="4 5" key="1">
    <citation type="submission" date="2020-04" db="EMBL/GenBank/DDBJ databases">
        <title>Enterovirga sp. isolate from soil.</title>
        <authorList>
            <person name="Chea S."/>
            <person name="Kim D.-U."/>
        </authorList>
    </citation>
    <scope>NUCLEOTIDE SEQUENCE [LARGE SCALE GENOMIC DNA]</scope>
    <source>
        <strain evidence="4 5">DB1703</strain>
    </source>
</reference>
<dbReference type="PROSITE" id="PS50011">
    <property type="entry name" value="PROTEIN_KINASE_DOM"/>
    <property type="match status" value="1"/>
</dbReference>
<sequence length="545" mass="60095">MLKSAFAAARDRQRLQQIVGVLIAYGVTNVVDKLGLRAIAPLARWRSPAVDVSRLSQPERVRRAIEALGPTFIKLGQILASRTDLLPPVWTDELSKLHSRVVPLPWEDMEPQLEAALGGHPEEIFVEFDRNPIASASIAQVYRARMPDGQDVVVKVLRPGLRRVIEADLRLLGHATSLVERQWPELSRYKPQEQLKQLATGIAGELDLMSEGTNCELLASIFPDSPDIVFPKIFWDRTNDQVLIQEYIEGIPPTDKARVRAAGLDPAALAQTITNAFLHMALVEGVFHADPHPGNLLALPGNRIAFLDFGLVGRLTERRRSQLLVLIGAMLKQDADGLVSVLLAWTGATNPDLTRLDTAAQSFVVRHSKKPLNIGLVLEDFMTMARENDLAMPTDLAILFKALITWDGLMRQLDPTFDLFAAAAPTVQRRMKARFSIGGMRRKIETLGSSMFGAATELPSLIHLMLVRLKQGKVTVEIEIKGIDKLTQGIERAAARVSIAIVVAAFAIQVAPRLVDLGTPFFAVVTALIAIFGIGWVLLLRQKRL</sequence>
<dbReference type="AlphaFoldDB" id="A0A849I293"/>
<evidence type="ECO:0000313" key="5">
    <source>
        <dbReference type="Proteomes" id="UP000564885"/>
    </source>
</evidence>
<dbReference type="Proteomes" id="UP000564885">
    <property type="component" value="Unassembled WGS sequence"/>
</dbReference>
<gene>
    <name evidence="4" type="ORF">HJG44_03595</name>
</gene>
<name>A0A849I293_9HYPH</name>
<dbReference type="InterPro" id="IPR000719">
    <property type="entry name" value="Prot_kinase_dom"/>
</dbReference>
<dbReference type="GO" id="GO:0004672">
    <property type="term" value="F:protein kinase activity"/>
    <property type="evidence" value="ECO:0007669"/>
    <property type="project" value="InterPro"/>
</dbReference>
<evidence type="ECO:0000256" key="1">
    <source>
        <dbReference type="ARBA" id="ARBA00009670"/>
    </source>
</evidence>